<evidence type="ECO:0000256" key="2">
    <source>
        <dbReference type="ARBA" id="ARBA00022643"/>
    </source>
</evidence>
<evidence type="ECO:0000313" key="5">
    <source>
        <dbReference type="EMBL" id="APE32119.1"/>
    </source>
</evidence>
<proteinExistence type="predicted"/>
<reference evidence="6" key="1">
    <citation type="submission" date="2016-11" db="EMBL/GenBank/DDBJ databases">
        <title>Halolamina sediminis sp. nov., an extremely halophilic archaeon isolated from solar salt.</title>
        <authorList>
            <person name="Koh H.-W."/>
            <person name="Rani S."/>
            <person name="Park S.-J."/>
        </authorList>
    </citation>
    <scope>NUCLEOTIDE SEQUENCE [LARGE SCALE GENOMIC DNA]</scope>
    <source>
        <strain evidence="6">Hb3</strain>
    </source>
</reference>
<organism evidence="5 6">
    <name type="scientific">Halomonas aestuarii</name>
    <dbReference type="NCBI Taxonomy" id="1897729"/>
    <lineage>
        <taxon>Bacteria</taxon>
        <taxon>Pseudomonadati</taxon>
        <taxon>Pseudomonadota</taxon>
        <taxon>Gammaproteobacteria</taxon>
        <taxon>Oceanospirillales</taxon>
        <taxon>Halomonadaceae</taxon>
        <taxon>Halomonas</taxon>
    </lineage>
</organism>
<dbReference type="GO" id="GO:0000166">
    <property type="term" value="F:nucleotide binding"/>
    <property type="evidence" value="ECO:0007669"/>
    <property type="project" value="UniProtKB-KW"/>
</dbReference>
<gene>
    <name evidence="5" type="ORF">BOX17_14865</name>
</gene>
<keyword evidence="3" id="KW-0808">Transferase</keyword>
<dbReference type="SUPFAM" id="SSF82114">
    <property type="entry name" value="Riboflavin kinase-like"/>
    <property type="match status" value="1"/>
</dbReference>
<dbReference type="Gene3D" id="2.40.30.30">
    <property type="entry name" value="Riboflavin kinase-like"/>
    <property type="match status" value="1"/>
</dbReference>
<dbReference type="EMBL" id="CP018139">
    <property type="protein sequence ID" value="APE32119.1"/>
    <property type="molecule type" value="Genomic_DNA"/>
</dbReference>
<dbReference type="RefSeq" id="WP_071945920.1">
    <property type="nucleotide sequence ID" value="NZ_CP018139.1"/>
</dbReference>
<keyword evidence="1" id="KW-0285">Flavoprotein</keyword>
<evidence type="ECO:0000256" key="4">
    <source>
        <dbReference type="ARBA" id="ARBA00022741"/>
    </source>
</evidence>
<evidence type="ECO:0000313" key="6">
    <source>
        <dbReference type="Proteomes" id="UP000181985"/>
    </source>
</evidence>
<protein>
    <submittedName>
        <fullName evidence="5">Uncharacterized protein</fullName>
    </submittedName>
</protein>
<name>A0A1J0VJC6_9GAMM</name>
<sequence length="162" mass="18414">MAIFSGVVVAGRGMAGGHVSRHMEELSVITRQALFPGSLNVVLDKPLNLDSRCAATFDHGNRFVWEASIGRRRVWLYRWKGMPFTIVEILADCRLRDVMELVNGSRVDIAISNDVVAPLGFRHRLSSFLLWGLGRKYLYYSHRYPSGRKVMFLRKRMGDGQS</sequence>
<dbReference type="AlphaFoldDB" id="A0A1J0VJC6"/>
<keyword evidence="2" id="KW-0288">FMN</keyword>
<accession>A0A1J0VJC6</accession>
<keyword evidence="4" id="KW-0547">Nucleotide-binding</keyword>
<keyword evidence="6" id="KW-1185">Reference proteome</keyword>
<dbReference type="Proteomes" id="UP000181985">
    <property type="component" value="Chromosome"/>
</dbReference>
<evidence type="ECO:0000256" key="3">
    <source>
        <dbReference type="ARBA" id="ARBA00022679"/>
    </source>
</evidence>
<dbReference type="GO" id="GO:0009231">
    <property type="term" value="P:riboflavin biosynthetic process"/>
    <property type="evidence" value="ECO:0007669"/>
    <property type="project" value="InterPro"/>
</dbReference>
<evidence type="ECO:0000256" key="1">
    <source>
        <dbReference type="ARBA" id="ARBA00022630"/>
    </source>
</evidence>
<dbReference type="KEGG" id="hsi:BOX17_14865"/>
<dbReference type="GO" id="GO:0008531">
    <property type="term" value="F:riboflavin kinase activity"/>
    <property type="evidence" value="ECO:0007669"/>
    <property type="project" value="InterPro"/>
</dbReference>
<dbReference type="InterPro" id="IPR023465">
    <property type="entry name" value="Riboflavin_kinase_dom_sf"/>
</dbReference>